<feature type="transmembrane region" description="Helical" evidence="1">
    <location>
        <begin position="6"/>
        <end position="26"/>
    </location>
</feature>
<dbReference type="KEGG" id="ome:OLMES_1837"/>
<proteinExistence type="predicted"/>
<dbReference type="PANTHER" id="PTHR38602">
    <property type="entry name" value="INNER MEMBRANE PROTEIN-RELATED"/>
    <property type="match status" value="1"/>
</dbReference>
<evidence type="ECO:0008006" key="4">
    <source>
        <dbReference type="Google" id="ProtNLM"/>
    </source>
</evidence>
<dbReference type="RefSeq" id="WP_232465301.1">
    <property type="nucleotide sequence ID" value="NZ_CP021425.1"/>
</dbReference>
<dbReference type="InterPro" id="IPR019201">
    <property type="entry name" value="DUF2065"/>
</dbReference>
<gene>
    <name evidence="2" type="ORF">OLMES_1837</name>
</gene>
<dbReference type="PANTHER" id="PTHR38602:SF1">
    <property type="entry name" value="INNER MEMBRANE PROTEIN"/>
    <property type="match status" value="1"/>
</dbReference>
<evidence type="ECO:0000313" key="3">
    <source>
        <dbReference type="Proteomes" id="UP000196027"/>
    </source>
</evidence>
<keyword evidence="1" id="KW-0472">Membrane</keyword>
<sequence>MSEMWQDLAVAFSLMLVIEGIIPFLYPNRWKNMVRALSQIDTLTMRIIGLVSMVVGVGLLYWVR</sequence>
<keyword evidence="3" id="KW-1185">Reference proteome</keyword>
<dbReference type="EMBL" id="CP021425">
    <property type="protein sequence ID" value="ARU55911.1"/>
    <property type="molecule type" value="Genomic_DNA"/>
</dbReference>
<reference evidence="2 3" key="1">
    <citation type="submission" date="2017-05" db="EMBL/GenBank/DDBJ databases">
        <title>Genomic insights into alkan degradation activity of Oleiphilus messinensis.</title>
        <authorList>
            <person name="Kozyavkin S.A."/>
            <person name="Slesarev A.I."/>
            <person name="Golyshin P.N."/>
            <person name="Korzhenkov A."/>
            <person name="Golyshina O.N."/>
            <person name="Toshchakov S.V."/>
        </authorList>
    </citation>
    <scope>NUCLEOTIDE SEQUENCE [LARGE SCALE GENOMIC DNA]</scope>
    <source>
        <strain evidence="2 3">ME102</strain>
    </source>
</reference>
<dbReference type="Pfam" id="PF09838">
    <property type="entry name" value="DUF2065"/>
    <property type="match status" value="1"/>
</dbReference>
<name>A0A1Y0I667_9GAMM</name>
<keyword evidence="1" id="KW-1133">Transmembrane helix</keyword>
<accession>A0A1Y0I667</accession>
<dbReference type="Proteomes" id="UP000196027">
    <property type="component" value="Chromosome"/>
</dbReference>
<feature type="transmembrane region" description="Helical" evidence="1">
    <location>
        <begin position="47"/>
        <end position="63"/>
    </location>
</feature>
<protein>
    <recommendedName>
        <fullName evidence="4">DUF2065 domain-containing protein</fullName>
    </recommendedName>
</protein>
<evidence type="ECO:0000313" key="2">
    <source>
        <dbReference type="EMBL" id="ARU55911.1"/>
    </source>
</evidence>
<evidence type="ECO:0000256" key="1">
    <source>
        <dbReference type="SAM" id="Phobius"/>
    </source>
</evidence>
<organism evidence="2 3">
    <name type="scientific">Oleiphilus messinensis</name>
    <dbReference type="NCBI Taxonomy" id="141451"/>
    <lineage>
        <taxon>Bacteria</taxon>
        <taxon>Pseudomonadati</taxon>
        <taxon>Pseudomonadota</taxon>
        <taxon>Gammaproteobacteria</taxon>
        <taxon>Oceanospirillales</taxon>
        <taxon>Oleiphilaceae</taxon>
        <taxon>Oleiphilus</taxon>
    </lineage>
</organism>
<keyword evidence="1" id="KW-0812">Transmembrane</keyword>
<dbReference type="AlphaFoldDB" id="A0A1Y0I667"/>